<evidence type="ECO:0000256" key="1">
    <source>
        <dbReference type="ARBA" id="ARBA00022737"/>
    </source>
</evidence>
<keyword evidence="4" id="KW-0507">mRNA processing</keyword>
<keyword evidence="2 4" id="KW-0539">Nucleus</keyword>
<dbReference type="InterPro" id="IPR008847">
    <property type="entry name" value="Suf"/>
</dbReference>
<dbReference type="STRING" id="983967.A0A1E4T1L1"/>
<sequence>MTDSKRRKLTSSGVLKTGGNTIDDLKTDLEKDKLDYSKWMELIEAVNKTTDSDKIVETYKSYLSIFKNDGDVWKKYIGFELSRGNHSEVESLFGQNLTQIYNVELWRLYIEYVRTVNDIVTGGEQAMNVVTKAFNFAIDNVGIDFLSAQPLWNDYLKFLNEWSPLTTNEIRTKTERQRNLLKRMISTPLLHLEDNWKTYLDFENDVNQSTARKYINERSPEYMKLRPFNTELIHLTSSIKYNPDKINSKRQVQLWKNWINWEKLNKMNLPSDILDKRINYVYRKSTEYLRFQPEVWYNYSVYLASKNNTDMASSIIQTGLLVNPESFSLRFNHSNQLEKIGDVELVKETWMELIDSLTAKYESETITEEHKLIIGRCVSRAYSCLMGAYKRMVGTTKARAIFSMARKFKGVTWHVFVDYAMMEYNSNDLKIALRSFELALKYFGKEFGFVDTYLDFLISQKDLANSKKAFEISLINFKDQKEYLIKIFKKFMKIEMAFGDVNSIKLLEKRFCEVLPDETPFVLASSAFEDNDNFSAVKMIDEYGIYNKHTEPDLNDNYSSSSAAGNSNQSENYDIEEETLANIRSENKGPFVVRDEVYNLLRVLPKAEYYADKPAIFDPKKAVEFFQNIEL</sequence>
<evidence type="ECO:0000256" key="2">
    <source>
        <dbReference type="ARBA" id="ARBA00023242"/>
    </source>
</evidence>
<dbReference type="InterPro" id="IPR011990">
    <property type="entry name" value="TPR-like_helical_dom_sf"/>
</dbReference>
<dbReference type="SUPFAM" id="SSF48452">
    <property type="entry name" value="TPR-like"/>
    <property type="match status" value="1"/>
</dbReference>
<dbReference type="InterPro" id="IPR045243">
    <property type="entry name" value="Rna14-like"/>
</dbReference>
<comment type="function">
    <text evidence="4">Component of the cleavage factor IA (CFIA) complex, which is involved in the endonucleolytic cleavage during polyadenylation-dependent pre-mRNA 3'-end formation.</text>
</comment>
<dbReference type="SMART" id="SM00386">
    <property type="entry name" value="HAT"/>
    <property type="match status" value="6"/>
</dbReference>
<evidence type="ECO:0000259" key="5">
    <source>
        <dbReference type="Pfam" id="PF05843"/>
    </source>
</evidence>
<keyword evidence="7" id="KW-1185">Reference proteome</keyword>
<evidence type="ECO:0000256" key="3">
    <source>
        <dbReference type="ARBA" id="ARBA00026188"/>
    </source>
</evidence>
<accession>A0A1E4T1L1</accession>
<keyword evidence="1" id="KW-0677">Repeat</keyword>
<dbReference type="InterPro" id="IPR003107">
    <property type="entry name" value="HAT"/>
</dbReference>
<dbReference type="Gene3D" id="1.25.40.1040">
    <property type="match status" value="1"/>
</dbReference>
<dbReference type="PANTHER" id="PTHR19980">
    <property type="entry name" value="RNA CLEAVAGE STIMULATION FACTOR"/>
    <property type="match status" value="1"/>
</dbReference>
<organism evidence="6 7">
    <name type="scientific">[Candida] arabinofermentans NRRL YB-2248</name>
    <dbReference type="NCBI Taxonomy" id="983967"/>
    <lineage>
        <taxon>Eukaryota</taxon>
        <taxon>Fungi</taxon>
        <taxon>Dikarya</taxon>
        <taxon>Ascomycota</taxon>
        <taxon>Saccharomycotina</taxon>
        <taxon>Pichiomycetes</taxon>
        <taxon>Pichiales</taxon>
        <taxon>Pichiaceae</taxon>
        <taxon>Ogataea</taxon>
        <taxon>Ogataea/Candida clade</taxon>
    </lineage>
</organism>
<keyword evidence="4" id="KW-0963">Cytoplasm</keyword>
<feature type="domain" description="Suppressor of forked" evidence="5">
    <location>
        <begin position="22"/>
        <end position="523"/>
    </location>
</feature>
<dbReference type="GO" id="GO:0005737">
    <property type="term" value="C:cytoplasm"/>
    <property type="evidence" value="ECO:0007669"/>
    <property type="project" value="UniProtKB-SubCell"/>
</dbReference>
<gene>
    <name evidence="6" type="ORF">CANARDRAFT_28395</name>
</gene>
<comment type="subcellular location">
    <subcellularLocation>
        <location evidence="4">Nucleus</location>
    </subcellularLocation>
    <subcellularLocation>
        <location evidence="4">Cytoplasm</location>
    </subcellularLocation>
    <text evidence="4">Nucleus and/or cytoplasm.</text>
</comment>
<evidence type="ECO:0000256" key="4">
    <source>
        <dbReference type="RuleBase" id="RU369035"/>
    </source>
</evidence>
<dbReference type="PANTHER" id="PTHR19980:SF0">
    <property type="entry name" value="CLEAVAGE STIMULATION FACTOR SUBUNIT 3"/>
    <property type="match status" value="1"/>
</dbReference>
<evidence type="ECO:0000313" key="6">
    <source>
        <dbReference type="EMBL" id="ODV85637.1"/>
    </source>
</evidence>
<dbReference type="GO" id="GO:0005634">
    <property type="term" value="C:nucleus"/>
    <property type="evidence" value="ECO:0007669"/>
    <property type="project" value="UniProtKB-SubCell"/>
</dbReference>
<evidence type="ECO:0000313" key="7">
    <source>
        <dbReference type="Proteomes" id="UP000094801"/>
    </source>
</evidence>
<reference evidence="7" key="1">
    <citation type="submission" date="2016-04" db="EMBL/GenBank/DDBJ databases">
        <title>Comparative genomics of biotechnologically important yeasts.</title>
        <authorList>
            <consortium name="DOE Joint Genome Institute"/>
            <person name="Riley R."/>
            <person name="Haridas S."/>
            <person name="Wolfe K.H."/>
            <person name="Lopes M.R."/>
            <person name="Hittinger C.T."/>
            <person name="Goker M."/>
            <person name="Salamov A."/>
            <person name="Wisecaver J."/>
            <person name="Long T.M."/>
            <person name="Aerts A.L."/>
            <person name="Barry K."/>
            <person name="Choi C."/>
            <person name="Clum A."/>
            <person name="Coughlan A.Y."/>
            <person name="Deshpande S."/>
            <person name="Douglass A.P."/>
            <person name="Hanson S.J."/>
            <person name="Klenk H.-P."/>
            <person name="Labutti K."/>
            <person name="Lapidus A."/>
            <person name="Lindquist E."/>
            <person name="Lipzen A."/>
            <person name="Meier-Kolthoff J.P."/>
            <person name="Ohm R.A."/>
            <person name="Otillar R.P."/>
            <person name="Pangilinan J."/>
            <person name="Peng Y."/>
            <person name="Rokas A."/>
            <person name="Rosa C.A."/>
            <person name="Scheuner C."/>
            <person name="Sibirny A.A."/>
            <person name="Slot J.C."/>
            <person name="Stielow J.B."/>
            <person name="Sun H."/>
            <person name="Kurtzman C.P."/>
            <person name="Blackwell M."/>
            <person name="Grigoriev I.V."/>
            <person name="Jeffries T.W."/>
        </authorList>
    </citation>
    <scope>NUCLEOTIDE SEQUENCE [LARGE SCALE GENOMIC DNA]</scope>
    <source>
        <strain evidence="7">NRRL YB-2248</strain>
    </source>
</reference>
<dbReference type="GO" id="GO:0003729">
    <property type="term" value="F:mRNA binding"/>
    <property type="evidence" value="ECO:0007669"/>
    <property type="project" value="TreeGrafter"/>
</dbReference>
<dbReference type="OrthoDB" id="26282at2759"/>
<dbReference type="GO" id="GO:0180010">
    <property type="term" value="P:co-transcriptional mRNA 3'-end processing, cleavage and polyadenylation pathway"/>
    <property type="evidence" value="ECO:0007669"/>
    <property type="project" value="UniProtKB-UniRule"/>
</dbReference>
<dbReference type="Pfam" id="PF05843">
    <property type="entry name" value="Suf"/>
    <property type="match status" value="1"/>
</dbReference>
<dbReference type="Proteomes" id="UP000094801">
    <property type="component" value="Unassembled WGS sequence"/>
</dbReference>
<dbReference type="AlphaFoldDB" id="A0A1E4T1L1"/>
<dbReference type="EMBL" id="KV453852">
    <property type="protein sequence ID" value="ODV85637.1"/>
    <property type="molecule type" value="Genomic_DNA"/>
</dbReference>
<proteinExistence type="predicted"/>
<protein>
    <recommendedName>
        <fullName evidence="3 4">mRNA 3'-end-processing protein RNA14</fullName>
    </recommendedName>
</protein>
<name>A0A1E4T1L1_9ASCO</name>